<dbReference type="Pfam" id="PF02627">
    <property type="entry name" value="CMD"/>
    <property type="match status" value="1"/>
</dbReference>
<dbReference type="PANTHER" id="PTHR33570">
    <property type="entry name" value="4-CARBOXYMUCONOLACTONE DECARBOXYLASE FAMILY PROTEIN"/>
    <property type="match status" value="1"/>
</dbReference>
<organism evidence="2 3">
    <name type="scientific">Sphingomonas immobilis</name>
    <dbReference type="NCBI Taxonomy" id="3063997"/>
    <lineage>
        <taxon>Bacteria</taxon>
        <taxon>Pseudomonadati</taxon>
        <taxon>Pseudomonadota</taxon>
        <taxon>Alphaproteobacteria</taxon>
        <taxon>Sphingomonadales</taxon>
        <taxon>Sphingomonadaceae</taxon>
        <taxon>Sphingomonas</taxon>
    </lineage>
</organism>
<name>A0ABT8ZXA2_9SPHN</name>
<feature type="domain" description="Carboxymuconolactone decarboxylase-like" evidence="1">
    <location>
        <begin position="40"/>
        <end position="112"/>
    </location>
</feature>
<dbReference type="PANTHER" id="PTHR33570:SF2">
    <property type="entry name" value="CARBOXYMUCONOLACTONE DECARBOXYLASE-LIKE DOMAIN-CONTAINING PROTEIN"/>
    <property type="match status" value="1"/>
</dbReference>
<dbReference type="InterPro" id="IPR003779">
    <property type="entry name" value="CMD-like"/>
</dbReference>
<dbReference type="EMBL" id="JAUQSZ010000004">
    <property type="protein sequence ID" value="MDO7842205.1"/>
    <property type="molecule type" value="Genomic_DNA"/>
</dbReference>
<keyword evidence="3" id="KW-1185">Reference proteome</keyword>
<accession>A0ABT8ZXA2</accession>
<protein>
    <submittedName>
        <fullName evidence="2">Carboxymuconolactone decarboxylase family protein</fullName>
    </submittedName>
</protein>
<dbReference type="InterPro" id="IPR052512">
    <property type="entry name" value="4CMD/NDH-1_regulator"/>
</dbReference>
<comment type="caution">
    <text evidence="2">The sequence shown here is derived from an EMBL/GenBank/DDBJ whole genome shotgun (WGS) entry which is preliminary data.</text>
</comment>
<dbReference type="SUPFAM" id="SSF69118">
    <property type="entry name" value="AhpD-like"/>
    <property type="match status" value="1"/>
</dbReference>
<dbReference type="InterPro" id="IPR029032">
    <property type="entry name" value="AhpD-like"/>
</dbReference>
<evidence type="ECO:0000313" key="2">
    <source>
        <dbReference type="EMBL" id="MDO7842205.1"/>
    </source>
</evidence>
<evidence type="ECO:0000259" key="1">
    <source>
        <dbReference type="Pfam" id="PF02627"/>
    </source>
</evidence>
<dbReference type="Gene3D" id="1.20.1290.10">
    <property type="entry name" value="AhpD-like"/>
    <property type="match status" value="1"/>
</dbReference>
<sequence length="143" mass="16187">MTDAPERQMTPAEREQYGRDWFEYTMTSPAPPPDSAYRQAGIANFVFAEMWSRPGLDMRTRRFITLACVGAADTAVPIMAHVYAAMKSGDVTYEEMMEFVLHFAVYSGWPKASILEQTVREQWERIQKEGGTVQMTLPVKPGA</sequence>
<gene>
    <name evidence="2" type="ORF">Q5H94_07695</name>
</gene>
<dbReference type="RefSeq" id="WP_304560672.1">
    <property type="nucleotide sequence ID" value="NZ_JAUQSZ010000004.1"/>
</dbReference>
<evidence type="ECO:0000313" key="3">
    <source>
        <dbReference type="Proteomes" id="UP001176468"/>
    </source>
</evidence>
<proteinExistence type="predicted"/>
<reference evidence="2" key="1">
    <citation type="submission" date="2023-07" db="EMBL/GenBank/DDBJ databases">
        <authorList>
            <person name="Kim M.K."/>
        </authorList>
    </citation>
    <scope>NUCLEOTIDE SEQUENCE</scope>
    <source>
        <strain evidence="2">CA1-15</strain>
    </source>
</reference>
<dbReference type="Proteomes" id="UP001176468">
    <property type="component" value="Unassembled WGS sequence"/>
</dbReference>